<name>A0A8H3LD68_9GLOM</name>
<comment type="caution">
    <text evidence="3">The sequence shown here is derived from an EMBL/GenBank/DDBJ whole genome shotgun (WGS) entry which is preliminary data.</text>
</comment>
<proteinExistence type="predicted"/>
<feature type="transmembrane region" description="Helical" evidence="2">
    <location>
        <begin position="12"/>
        <end position="28"/>
    </location>
</feature>
<feature type="transmembrane region" description="Helical" evidence="2">
    <location>
        <begin position="40"/>
        <end position="65"/>
    </location>
</feature>
<protein>
    <submittedName>
        <fullName evidence="3">Uncharacterized protein</fullName>
    </submittedName>
</protein>
<keyword evidence="2" id="KW-1133">Transmembrane helix</keyword>
<keyword evidence="2" id="KW-0472">Membrane</keyword>
<accession>A0A8H3LD68</accession>
<dbReference type="EMBL" id="BLAL01000160">
    <property type="protein sequence ID" value="GES86202.1"/>
    <property type="molecule type" value="Genomic_DNA"/>
</dbReference>
<feature type="transmembrane region" description="Helical" evidence="2">
    <location>
        <begin position="71"/>
        <end position="88"/>
    </location>
</feature>
<evidence type="ECO:0000256" key="2">
    <source>
        <dbReference type="SAM" id="Phobius"/>
    </source>
</evidence>
<reference evidence="3" key="1">
    <citation type="submission" date="2019-10" db="EMBL/GenBank/DDBJ databases">
        <title>Conservation and host-specific expression of non-tandemly repeated heterogenous ribosome RNA gene in arbuscular mycorrhizal fungi.</title>
        <authorList>
            <person name="Maeda T."/>
            <person name="Kobayashi Y."/>
            <person name="Nakagawa T."/>
            <person name="Ezawa T."/>
            <person name="Yamaguchi K."/>
            <person name="Bino T."/>
            <person name="Nishimoto Y."/>
            <person name="Shigenobu S."/>
            <person name="Kawaguchi M."/>
        </authorList>
    </citation>
    <scope>NUCLEOTIDE SEQUENCE</scope>
    <source>
        <strain evidence="3">HR1</strain>
    </source>
</reference>
<dbReference type="Proteomes" id="UP000615446">
    <property type="component" value="Unassembled WGS sequence"/>
</dbReference>
<evidence type="ECO:0000256" key="1">
    <source>
        <dbReference type="SAM" id="MobiDB-lite"/>
    </source>
</evidence>
<dbReference type="AlphaFoldDB" id="A0A8H3LD68"/>
<feature type="region of interest" description="Disordered" evidence="1">
    <location>
        <begin position="250"/>
        <end position="279"/>
    </location>
</feature>
<keyword evidence="2" id="KW-0812">Transmembrane</keyword>
<organism evidence="3 4">
    <name type="scientific">Rhizophagus clarus</name>
    <dbReference type="NCBI Taxonomy" id="94130"/>
    <lineage>
        <taxon>Eukaryota</taxon>
        <taxon>Fungi</taxon>
        <taxon>Fungi incertae sedis</taxon>
        <taxon>Mucoromycota</taxon>
        <taxon>Glomeromycotina</taxon>
        <taxon>Glomeromycetes</taxon>
        <taxon>Glomerales</taxon>
        <taxon>Glomeraceae</taxon>
        <taxon>Rhizophagus</taxon>
    </lineage>
</organism>
<dbReference type="OrthoDB" id="2331621at2759"/>
<evidence type="ECO:0000313" key="3">
    <source>
        <dbReference type="EMBL" id="GES86202.1"/>
    </source>
</evidence>
<sequence>MVDKYDPTTDIHNLFVFAMVPLLIHASLSFNYEGFMGSKYLFAVVELITFAIYTVLPTVFVITTLISTSTIVTNSILAIFAFPVYYCYHDIKDRLSSPSPPSPPPSYSQENFDSFVDKLVTKSSFDYTLYKDDYWKQKFPDNDGDIRKYYDFGKAFEDRLKELKKSDIKERLARALVYEEILAPYDMDQKITIEKELFIAQRIYEFFNEIGEDKIQETSLTAKEICDIDINYILSHLTERHIKKIREKKQMIQEEDQEGKDQEKEKGQAMVIEMEEKAK</sequence>
<gene>
    <name evidence="3" type="ORF">RCL2_001326500</name>
</gene>
<evidence type="ECO:0000313" key="4">
    <source>
        <dbReference type="Proteomes" id="UP000615446"/>
    </source>
</evidence>